<dbReference type="AlphaFoldDB" id="A0AAD3SI28"/>
<dbReference type="Proteomes" id="UP001279734">
    <property type="component" value="Unassembled WGS sequence"/>
</dbReference>
<organism evidence="1 2">
    <name type="scientific">Nepenthes gracilis</name>
    <name type="common">Slender pitcher plant</name>
    <dbReference type="NCBI Taxonomy" id="150966"/>
    <lineage>
        <taxon>Eukaryota</taxon>
        <taxon>Viridiplantae</taxon>
        <taxon>Streptophyta</taxon>
        <taxon>Embryophyta</taxon>
        <taxon>Tracheophyta</taxon>
        <taxon>Spermatophyta</taxon>
        <taxon>Magnoliopsida</taxon>
        <taxon>eudicotyledons</taxon>
        <taxon>Gunneridae</taxon>
        <taxon>Pentapetalae</taxon>
        <taxon>Caryophyllales</taxon>
        <taxon>Nepenthaceae</taxon>
        <taxon>Nepenthes</taxon>
    </lineage>
</organism>
<proteinExistence type="predicted"/>
<keyword evidence="2" id="KW-1185">Reference proteome</keyword>
<dbReference type="Gene3D" id="1.25.40.10">
    <property type="entry name" value="Tetratricopeptide repeat domain"/>
    <property type="match status" value="1"/>
</dbReference>
<gene>
    <name evidence="1" type="ORF">Nepgr_012757</name>
</gene>
<protein>
    <submittedName>
        <fullName evidence="1">Uncharacterized protein</fullName>
    </submittedName>
</protein>
<evidence type="ECO:0000313" key="1">
    <source>
        <dbReference type="EMBL" id="GMH10916.1"/>
    </source>
</evidence>
<accession>A0AAD3SI28</accession>
<dbReference type="InterPro" id="IPR043376">
    <property type="entry name" value="NPG1-like"/>
</dbReference>
<comment type="caution">
    <text evidence="1">The sequence shown here is derived from an EMBL/GenBank/DDBJ whole genome shotgun (WGS) entry which is preliminary data.</text>
</comment>
<dbReference type="PANTHER" id="PTHR44102">
    <property type="entry name" value="PROTEIN NPG1"/>
    <property type="match status" value="1"/>
</dbReference>
<dbReference type="InterPro" id="IPR011990">
    <property type="entry name" value="TPR-like_helical_dom_sf"/>
</dbReference>
<sequence>MDEPFKGVGLRMMGLCLGKQAKRSSSEFERSRWQSEALKLLEGDFFLERKNPNLLFELGAQYAEQRGSTLNGRRLLALVLSVQKRFSEAMAVIDTALDETVKWEQRSLLRMKAKLKISQSLPMDAIETYRYLLALVLGQRKSCGPLGSTHPTDKVSEFEDGIANLYSSLAHWKEVEICLEKARVLKQYSAEALQTEGAMCDVRGQLNEGLLSDALRIDPTNSKAWCWLGMIPRDDVRIADAMECFQAAAMLEESDPVENFSSLL</sequence>
<dbReference type="SUPFAM" id="SSF48452">
    <property type="entry name" value="TPR-like"/>
    <property type="match status" value="1"/>
</dbReference>
<evidence type="ECO:0000313" key="2">
    <source>
        <dbReference type="Proteomes" id="UP001279734"/>
    </source>
</evidence>
<name>A0AAD3SI28_NEPGR</name>
<reference evidence="1" key="1">
    <citation type="submission" date="2023-05" db="EMBL/GenBank/DDBJ databases">
        <title>Nepenthes gracilis genome sequencing.</title>
        <authorList>
            <person name="Fukushima K."/>
        </authorList>
    </citation>
    <scope>NUCLEOTIDE SEQUENCE</scope>
    <source>
        <strain evidence="1">SING2019-196</strain>
    </source>
</reference>
<dbReference type="PANTHER" id="PTHR44102:SF5">
    <property type="entry name" value="PROTEIN NPG1"/>
    <property type="match status" value="1"/>
</dbReference>
<dbReference type="EMBL" id="BSYO01000010">
    <property type="protein sequence ID" value="GMH10916.1"/>
    <property type="molecule type" value="Genomic_DNA"/>
</dbReference>